<evidence type="ECO:0000256" key="3">
    <source>
        <dbReference type="ARBA" id="ARBA00022448"/>
    </source>
</evidence>
<organism evidence="10 11">
    <name type="scientific">Ambrosiozyma monospora</name>
    <name type="common">Yeast</name>
    <name type="synonym">Endomycopsis monosporus</name>
    <dbReference type="NCBI Taxonomy" id="43982"/>
    <lineage>
        <taxon>Eukaryota</taxon>
        <taxon>Fungi</taxon>
        <taxon>Dikarya</taxon>
        <taxon>Ascomycota</taxon>
        <taxon>Saccharomycotina</taxon>
        <taxon>Pichiomycetes</taxon>
        <taxon>Pichiales</taxon>
        <taxon>Pichiaceae</taxon>
        <taxon>Ambrosiozyma</taxon>
    </lineage>
</organism>
<dbReference type="OrthoDB" id="9986677at2759"/>
<feature type="transmembrane region" description="Helical" evidence="9">
    <location>
        <begin position="220"/>
        <end position="238"/>
    </location>
</feature>
<dbReference type="InterPro" id="IPR004648">
    <property type="entry name" value="Oligpept_transpt"/>
</dbReference>
<evidence type="ECO:0000256" key="9">
    <source>
        <dbReference type="SAM" id="Phobius"/>
    </source>
</evidence>
<evidence type="ECO:0000256" key="1">
    <source>
        <dbReference type="ARBA" id="ARBA00004141"/>
    </source>
</evidence>
<dbReference type="NCBIfam" id="TIGR00728">
    <property type="entry name" value="OPT_sfam"/>
    <property type="match status" value="1"/>
</dbReference>
<feature type="transmembrane region" description="Helical" evidence="9">
    <location>
        <begin position="465"/>
        <end position="484"/>
    </location>
</feature>
<evidence type="ECO:0000256" key="6">
    <source>
        <dbReference type="ARBA" id="ARBA00022927"/>
    </source>
</evidence>
<dbReference type="PANTHER" id="PTHR22601">
    <property type="entry name" value="ISP4 LIKE PROTEIN"/>
    <property type="match status" value="1"/>
</dbReference>
<feature type="transmembrane region" description="Helical" evidence="9">
    <location>
        <begin position="677"/>
        <end position="694"/>
    </location>
</feature>
<comment type="subcellular location">
    <subcellularLocation>
        <location evidence="1">Membrane</location>
        <topology evidence="1">Multi-pass membrane protein</topology>
    </subcellularLocation>
</comment>
<dbReference type="AlphaFoldDB" id="A0A9W6YWR4"/>
<keyword evidence="7 9" id="KW-1133">Transmembrane helix</keyword>
<evidence type="ECO:0000256" key="2">
    <source>
        <dbReference type="ARBA" id="ARBA00008807"/>
    </source>
</evidence>
<feature type="transmembrane region" description="Helical" evidence="9">
    <location>
        <begin position="562"/>
        <end position="582"/>
    </location>
</feature>
<keyword evidence="11" id="KW-1185">Reference proteome</keyword>
<feature type="transmembrane region" description="Helical" evidence="9">
    <location>
        <begin position="258"/>
        <end position="279"/>
    </location>
</feature>
<evidence type="ECO:0000256" key="8">
    <source>
        <dbReference type="ARBA" id="ARBA00023136"/>
    </source>
</evidence>
<dbReference type="GO" id="GO:0015031">
    <property type="term" value="P:protein transport"/>
    <property type="evidence" value="ECO:0007669"/>
    <property type="project" value="UniProtKB-KW"/>
</dbReference>
<dbReference type="InterPro" id="IPR004813">
    <property type="entry name" value="OPT"/>
</dbReference>
<keyword evidence="5" id="KW-0571">Peptide transport</keyword>
<comment type="caution">
    <text evidence="10">The sequence shown here is derived from an EMBL/GenBank/DDBJ whole genome shotgun (WGS) entry which is preliminary data.</text>
</comment>
<name>A0A9W6YWR4_AMBMO</name>
<evidence type="ECO:0000313" key="10">
    <source>
        <dbReference type="EMBL" id="GMG26490.1"/>
    </source>
</evidence>
<protein>
    <submittedName>
        <fullName evidence="10">Unnamed protein product</fullName>
    </submittedName>
</protein>
<dbReference type="Pfam" id="PF03169">
    <property type="entry name" value="OPT"/>
    <property type="match status" value="1"/>
</dbReference>
<dbReference type="NCBIfam" id="TIGR00727">
    <property type="entry name" value="ISP4_OPT"/>
    <property type="match status" value="1"/>
</dbReference>
<feature type="transmembrane region" description="Helical" evidence="9">
    <location>
        <begin position="319"/>
        <end position="338"/>
    </location>
</feature>
<feature type="transmembrane region" description="Helical" evidence="9">
    <location>
        <begin position="611"/>
        <end position="631"/>
    </location>
</feature>
<feature type="transmembrane region" description="Helical" evidence="9">
    <location>
        <begin position="588"/>
        <end position="604"/>
    </location>
</feature>
<dbReference type="Proteomes" id="UP001165063">
    <property type="component" value="Unassembled WGS sequence"/>
</dbReference>
<feature type="transmembrane region" description="Helical" evidence="9">
    <location>
        <begin position="390"/>
        <end position="412"/>
    </location>
</feature>
<keyword evidence="3" id="KW-0813">Transport</keyword>
<sequence>MLGEDFNKSRKNFVVKTSTTREFTSDEQTQQDINVSGKPELAQAIAGVDDDDLEYILDKVDSFSFDEVLEMMAGILRDHKDDINFEATTYARLENLLEGPQAVSLSLDDYEYEVKTLTGVCKFFSPYPEVRSVTKPYDDPTIPVETARAYFLGFMWSVLGQFVNCLFYSRFPSIALSSPVCQTLIYPCGKFFETVLPDWGITFGGVRHSLNPGPWSYKEQMFSTIIFNIALANVYVFANIQTQELYYKDEWLTPTYKILLILSTQCLGFGFVGVLRRFVIYPTECYWPTLLPTIALNRALLAPEKKEVINGWSISRYKFFFIVFTAMFIYYWIPAYLFEAIGYFSWMTWIAPENFNLAAVSGTQFGLGFNPLPTFDWNIIRTSSPLVIPFYNTMTNYCGAFLSGLCILAMYYTNNSSTAYLPINSSNIFTNTGKSYDVTKVITNGVLDVEKYKRYSPPFYSAANLLYYGAFFAAYPVVFLYVLLDQWKLIRKAGMQAYEAFASKWKQMAHHAQKSFKTLLEGKFRQSFTELTNIFHDDNSIYDGYDDPFTQMISRYPEVPDWWFWAILLVSLIFGLIILGVYTELNTPKWTLFFVIAISFVFLIPMEVIRATTGSTIGLSVVIELIIGYALPGNGEALMLLKAYGYNIDGQASSYISDQKNGHYAQIPPRAQFRGQFIATIIASFVGFAVVDWVDNNIRGICTPEAQSHFNCARGSQVYYSAAVLWGNIGPKRVFSQQYPILKWMFLFGFLLAVTWWSVKNYGPVARSWMRNNLSPIFFKPMNLVVFTPLSWLHEVHPFLIINGFLLWAPTNLSYYTVGLYFSIYFMHYLRRYKTAWWEKYNYVLSAGLDAGLAFSGTILFFAVQYHEKDISWWGNNIITKGIDGGGSKRTSLYTELPEKGYFGPDEWH</sequence>
<feature type="transmembrane region" description="Helical" evidence="9">
    <location>
        <begin position="842"/>
        <end position="864"/>
    </location>
</feature>
<accession>A0A9W6YWR4</accession>
<dbReference type="GO" id="GO:0016020">
    <property type="term" value="C:membrane"/>
    <property type="evidence" value="ECO:0007669"/>
    <property type="project" value="UniProtKB-SubCell"/>
</dbReference>
<feature type="transmembrane region" description="Helical" evidence="9">
    <location>
        <begin position="741"/>
        <end position="759"/>
    </location>
</feature>
<keyword evidence="4 9" id="KW-0812">Transmembrane</keyword>
<dbReference type="GO" id="GO:0035673">
    <property type="term" value="F:oligopeptide transmembrane transporter activity"/>
    <property type="evidence" value="ECO:0007669"/>
    <property type="project" value="InterPro"/>
</dbReference>
<reference evidence="10" key="1">
    <citation type="submission" date="2023-04" db="EMBL/GenBank/DDBJ databases">
        <title>Ambrosiozyma monospora NBRC 1965.</title>
        <authorList>
            <person name="Ichikawa N."/>
            <person name="Sato H."/>
            <person name="Tonouchi N."/>
        </authorList>
    </citation>
    <scope>NUCLEOTIDE SEQUENCE</scope>
    <source>
        <strain evidence="10">NBRC 1965</strain>
    </source>
</reference>
<comment type="similarity">
    <text evidence="2">Belongs to the oligopeptide OPT transporter family.</text>
</comment>
<keyword evidence="6" id="KW-0653">Protein transport</keyword>
<evidence type="ECO:0000313" key="11">
    <source>
        <dbReference type="Proteomes" id="UP001165063"/>
    </source>
</evidence>
<feature type="transmembrane region" description="Helical" evidence="9">
    <location>
        <begin position="149"/>
        <end position="169"/>
    </location>
</feature>
<evidence type="ECO:0000256" key="5">
    <source>
        <dbReference type="ARBA" id="ARBA00022856"/>
    </source>
</evidence>
<evidence type="ECO:0000256" key="4">
    <source>
        <dbReference type="ARBA" id="ARBA00022692"/>
    </source>
</evidence>
<evidence type="ECO:0000256" key="7">
    <source>
        <dbReference type="ARBA" id="ARBA00022989"/>
    </source>
</evidence>
<gene>
    <name evidence="10" type="ORF">Amon01_000328100</name>
</gene>
<dbReference type="EMBL" id="BSXU01001349">
    <property type="protein sequence ID" value="GMG26490.1"/>
    <property type="molecule type" value="Genomic_DNA"/>
</dbReference>
<keyword evidence="8 9" id="KW-0472">Membrane</keyword>
<proteinExistence type="inferred from homology"/>